<reference evidence="3" key="1">
    <citation type="submission" date="2019-04" db="EMBL/GenBank/DDBJ databases">
        <title>Evolution of Biomass-Degrading Anaerobic Consortia Revealed by Metagenomics.</title>
        <authorList>
            <person name="Peng X."/>
        </authorList>
    </citation>
    <scope>NUCLEOTIDE SEQUENCE</scope>
    <source>
        <strain evidence="3">SIG551</strain>
    </source>
</reference>
<dbReference type="Proteomes" id="UP000754750">
    <property type="component" value="Unassembled WGS sequence"/>
</dbReference>
<dbReference type="PANTHER" id="PTHR12598:SF0">
    <property type="entry name" value="COPPER HOMEOSTASIS PROTEIN CUTC HOMOLOG"/>
    <property type="match status" value="1"/>
</dbReference>
<sequence>MKAVLEVCVDTVDSAFEAQRAGADRLVLCSGLVLGGTTPNINFYYEVRNHLDLPISVLVKPHFGDHCCSPAEFEMMKDDIALFRDAGADAVQTGILTPDGALDVLRMDELIVLAQEMKMVLGRAFDECREPEEAFQRAKMMGFGGLVTSGQCRRSYDGRSLIARLLLNADGMEIAVAGEMEPHEFAAFRRVTAASVYQGNWLKKADSPMQYRKKRRLLEPADGQNYTVWQTDTQKIAAMRAAMDGE</sequence>
<name>A0A928Q513_9FIRM</name>
<accession>A0A928Q513</accession>
<dbReference type="AlphaFoldDB" id="A0A928Q513"/>
<proteinExistence type="inferred from homology"/>
<dbReference type="Pfam" id="PF03932">
    <property type="entry name" value="CutC"/>
    <property type="match status" value="1"/>
</dbReference>
<evidence type="ECO:0000313" key="3">
    <source>
        <dbReference type="EMBL" id="MBE6834556.1"/>
    </source>
</evidence>
<organism evidence="3 4">
    <name type="scientific">Faecalispora sporosphaeroides</name>
    <dbReference type="NCBI Taxonomy" id="1549"/>
    <lineage>
        <taxon>Bacteria</taxon>
        <taxon>Bacillati</taxon>
        <taxon>Bacillota</taxon>
        <taxon>Clostridia</taxon>
        <taxon>Eubacteriales</taxon>
        <taxon>Oscillospiraceae</taxon>
        <taxon>Faecalispora</taxon>
    </lineage>
</organism>
<evidence type="ECO:0000313" key="4">
    <source>
        <dbReference type="Proteomes" id="UP000754750"/>
    </source>
</evidence>
<dbReference type="GO" id="GO:0005507">
    <property type="term" value="F:copper ion binding"/>
    <property type="evidence" value="ECO:0007669"/>
    <property type="project" value="TreeGrafter"/>
</dbReference>
<comment type="caution">
    <text evidence="3">The sequence shown here is derived from an EMBL/GenBank/DDBJ whole genome shotgun (WGS) entry which is preliminary data.</text>
</comment>
<dbReference type="InterPro" id="IPR036822">
    <property type="entry name" value="CutC-like_dom_sf"/>
</dbReference>
<dbReference type="InterPro" id="IPR005627">
    <property type="entry name" value="CutC-like"/>
</dbReference>
<gene>
    <name evidence="3" type="ORF">E7512_13435</name>
</gene>
<dbReference type="PANTHER" id="PTHR12598">
    <property type="entry name" value="COPPER HOMEOSTASIS PROTEIN CUTC"/>
    <property type="match status" value="1"/>
</dbReference>
<evidence type="ECO:0000256" key="2">
    <source>
        <dbReference type="ARBA" id="ARBA00019014"/>
    </source>
</evidence>
<comment type="similarity">
    <text evidence="1">Belongs to the CutC family.</text>
</comment>
<dbReference type="RefSeq" id="WP_326840903.1">
    <property type="nucleotide sequence ID" value="NZ_SVNY01000007.1"/>
</dbReference>
<evidence type="ECO:0000256" key="1">
    <source>
        <dbReference type="ARBA" id="ARBA00007768"/>
    </source>
</evidence>
<dbReference type="Gene3D" id="3.20.20.380">
    <property type="entry name" value="Copper homeostasis (CutC) domain"/>
    <property type="match status" value="1"/>
</dbReference>
<dbReference type="SUPFAM" id="SSF110395">
    <property type="entry name" value="CutC-like"/>
    <property type="match status" value="1"/>
</dbReference>
<dbReference type="EMBL" id="SVNY01000007">
    <property type="protein sequence ID" value="MBE6834556.1"/>
    <property type="molecule type" value="Genomic_DNA"/>
</dbReference>
<protein>
    <recommendedName>
        <fullName evidence="2">Copper homeostasis protein cutC homolog</fullName>
    </recommendedName>
</protein>